<proteinExistence type="predicted"/>
<dbReference type="Proteomes" id="UP000266188">
    <property type="component" value="Unassembled WGS sequence"/>
</dbReference>
<organism evidence="2 3">
    <name type="scientific">Aspergillus sclerotialis</name>
    <dbReference type="NCBI Taxonomy" id="2070753"/>
    <lineage>
        <taxon>Eukaryota</taxon>
        <taxon>Fungi</taxon>
        <taxon>Dikarya</taxon>
        <taxon>Ascomycota</taxon>
        <taxon>Pezizomycotina</taxon>
        <taxon>Eurotiomycetes</taxon>
        <taxon>Eurotiomycetidae</taxon>
        <taxon>Eurotiales</taxon>
        <taxon>Aspergillaceae</taxon>
        <taxon>Aspergillus</taxon>
        <taxon>Aspergillus subgen. Polypaecilum</taxon>
    </lineage>
</organism>
<feature type="region of interest" description="Disordered" evidence="1">
    <location>
        <begin position="20"/>
        <end position="44"/>
    </location>
</feature>
<evidence type="ECO:0000313" key="2">
    <source>
        <dbReference type="EMBL" id="RJE23779.1"/>
    </source>
</evidence>
<sequence>MAQSAVGRILRSQRSNPLRISIGTSSSQTRSYASRSIPTFTPTSSPELDEKLNRIREELFVPFGLPLRQRNLMFKTKLADRLDEEQYTTAIGKDDEEFQLRPMHPLTRPTMKEAFETISLMKNTQDWKNIIPFLSGLKLSKRVVKDDRWEWIIRHATEANALGIMLEAAKQVDRTGFKLSSVGVVRRYYFELHRWAAKNQFSEPTVSKAFGFAKQAAELMEWPEHVVRDPDVDPKRRPFVIGTLLELSAARALNQFDGKDEGGLVATYANRLQGVWSLVDTSKEAPDWPTADLRLQENVPILNGINLALQIKEIAGHKTIGSWLKQEKKKLGGSIQSLTSKAPENVKEKPTIGYQQTVLLRGK</sequence>
<accession>A0A3A2ZKP5</accession>
<dbReference type="AlphaFoldDB" id="A0A3A2ZKP5"/>
<dbReference type="EMBL" id="MVGC01000105">
    <property type="protein sequence ID" value="RJE23779.1"/>
    <property type="molecule type" value="Genomic_DNA"/>
</dbReference>
<gene>
    <name evidence="2" type="ORF">PHISCL_03864</name>
</gene>
<feature type="compositionally biased region" description="Low complexity" evidence="1">
    <location>
        <begin position="24"/>
        <end position="36"/>
    </location>
</feature>
<dbReference type="OrthoDB" id="5405126at2759"/>
<keyword evidence="3" id="KW-1185">Reference proteome</keyword>
<comment type="caution">
    <text evidence="2">The sequence shown here is derived from an EMBL/GenBank/DDBJ whole genome shotgun (WGS) entry which is preliminary data.</text>
</comment>
<evidence type="ECO:0000256" key="1">
    <source>
        <dbReference type="SAM" id="MobiDB-lite"/>
    </source>
</evidence>
<reference evidence="3" key="1">
    <citation type="submission" date="2017-02" db="EMBL/GenBank/DDBJ databases">
        <authorList>
            <person name="Tafer H."/>
            <person name="Lopandic K."/>
        </authorList>
    </citation>
    <scope>NUCLEOTIDE SEQUENCE [LARGE SCALE GENOMIC DNA]</scope>
    <source>
        <strain evidence="3">CBS 366.77</strain>
    </source>
</reference>
<evidence type="ECO:0000313" key="3">
    <source>
        <dbReference type="Proteomes" id="UP000266188"/>
    </source>
</evidence>
<name>A0A3A2ZKP5_9EURO</name>
<protein>
    <submittedName>
        <fullName evidence="2">Uncharacterized protein</fullName>
    </submittedName>
</protein>